<gene>
    <name evidence="1" type="ORF">LCGC14_1066290</name>
</gene>
<sequence>GEGGSGGEEFKPESLSKEAQEYIRKTVQSESDSKAALVETRLRTEQATQNRSAVETAEQNELRQLAESGQHEALGQRVALRLTQRSVEEKAIWAASDLIEQQMADKFSESLGPERVDQIRRQVKVDNGAHAEFAEALAKAAGGDSRAEEIQAEVKAALIAAGVVKRDEAGGAAKVSGAGQGTKLSNFEEIEQGYTEGTVKREAYEAAKEARDKGQ</sequence>
<organism evidence="1">
    <name type="scientific">marine sediment metagenome</name>
    <dbReference type="NCBI Taxonomy" id="412755"/>
    <lineage>
        <taxon>unclassified sequences</taxon>
        <taxon>metagenomes</taxon>
        <taxon>ecological metagenomes</taxon>
    </lineage>
</organism>
<protein>
    <submittedName>
        <fullName evidence="1">Uncharacterized protein</fullName>
    </submittedName>
</protein>
<dbReference type="AlphaFoldDB" id="A0A0F9MJJ1"/>
<accession>A0A0F9MJJ1</accession>
<comment type="caution">
    <text evidence="1">The sequence shown here is derived from an EMBL/GenBank/DDBJ whole genome shotgun (WGS) entry which is preliminary data.</text>
</comment>
<reference evidence="1" key="1">
    <citation type="journal article" date="2015" name="Nature">
        <title>Complex archaea that bridge the gap between prokaryotes and eukaryotes.</title>
        <authorList>
            <person name="Spang A."/>
            <person name="Saw J.H."/>
            <person name="Jorgensen S.L."/>
            <person name="Zaremba-Niedzwiedzka K."/>
            <person name="Martijn J."/>
            <person name="Lind A.E."/>
            <person name="van Eijk R."/>
            <person name="Schleper C."/>
            <person name="Guy L."/>
            <person name="Ettema T.J."/>
        </authorList>
    </citation>
    <scope>NUCLEOTIDE SEQUENCE</scope>
</reference>
<feature type="non-terminal residue" evidence="1">
    <location>
        <position position="1"/>
    </location>
</feature>
<name>A0A0F9MJJ1_9ZZZZ</name>
<proteinExistence type="predicted"/>
<evidence type="ECO:0000313" key="1">
    <source>
        <dbReference type="EMBL" id="KKN07490.1"/>
    </source>
</evidence>
<dbReference type="EMBL" id="LAZR01004564">
    <property type="protein sequence ID" value="KKN07490.1"/>
    <property type="molecule type" value="Genomic_DNA"/>
</dbReference>